<dbReference type="SUPFAM" id="SSF57701">
    <property type="entry name" value="Zn2/Cys6 DNA-binding domain"/>
    <property type="match status" value="1"/>
</dbReference>
<reference evidence="5 6" key="1">
    <citation type="journal article" date="2021" name="Nat. Commun.">
        <title>Genetic determinants of endophytism in the Arabidopsis root mycobiome.</title>
        <authorList>
            <person name="Mesny F."/>
            <person name="Miyauchi S."/>
            <person name="Thiergart T."/>
            <person name="Pickel B."/>
            <person name="Atanasova L."/>
            <person name="Karlsson M."/>
            <person name="Huettel B."/>
            <person name="Barry K.W."/>
            <person name="Haridas S."/>
            <person name="Chen C."/>
            <person name="Bauer D."/>
            <person name="Andreopoulos W."/>
            <person name="Pangilinan J."/>
            <person name="LaButti K."/>
            <person name="Riley R."/>
            <person name="Lipzen A."/>
            <person name="Clum A."/>
            <person name="Drula E."/>
            <person name="Henrissat B."/>
            <person name="Kohler A."/>
            <person name="Grigoriev I.V."/>
            <person name="Martin F.M."/>
            <person name="Hacquard S."/>
        </authorList>
    </citation>
    <scope>NUCLEOTIDE SEQUENCE [LARGE SCALE GENOMIC DNA]</scope>
    <source>
        <strain evidence="5 6">MPI-CAGE-CH-0241</strain>
    </source>
</reference>
<dbReference type="GO" id="GO:0006351">
    <property type="term" value="P:DNA-templated transcription"/>
    <property type="evidence" value="ECO:0007669"/>
    <property type="project" value="InterPro"/>
</dbReference>
<keyword evidence="1" id="KW-0479">Metal-binding</keyword>
<dbReference type="PROSITE" id="PS50048">
    <property type="entry name" value="ZN2_CY6_FUNGAL_2"/>
    <property type="match status" value="1"/>
</dbReference>
<dbReference type="PROSITE" id="PS00463">
    <property type="entry name" value="ZN2_CY6_FUNGAL_1"/>
    <property type="match status" value="1"/>
</dbReference>
<dbReference type="Gene3D" id="4.10.240.10">
    <property type="entry name" value="Zn(2)-C6 fungal-type DNA-binding domain"/>
    <property type="match status" value="1"/>
</dbReference>
<name>A0A9P9AEX5_9HYPO</name>
<protein>
    <recommendedName>
        <fullName evidence="4">Zn(2)-C6 fungal-type domain-containing protein</fullName>
    </recommendedName>
</protein>
<dbReference type="InterPro" id="IPR001138">
    <property type="entry name" value="Zn2Cys6_DnaBD"/>
</dbReference>
<dbReference type="GO" id="GO:0008270">
    <property type="term" value="F:zinc ion binding"/>
    <property type="evidence" value="ECO:0007669"/>
    <property type="project" value="InterPro"/>
</dbReference>
<evidence type="ECO:0000313" key="5">
    <source>
        <dbReference type="EMBL" id="KAH6871432.1"/>
    </source>
</evidence>
<dbReference type="CDD" id="cd00067">
    <property type="entry name" value="GAL4"/>
    <property type="match status" value="1"/>
</dbReference>
<dbReference type="GO" id="GO:0003677">
    <property type="term" value="F:DNA binding"/>
    <property type="evidence" value="ECO:0007669"/>
    <property type="project" value="InterPro"/>
</dbReference>
<organism evidence="5 6">
    <name type="scientific">Thelonectria olida</name>
    <dbReference type="NCBI Taxonomy" id="1576542"/>
    <lineage>
        <taxon>Eukaryota</taxon>
        <taxon>Fungi</taxon>
        <taxon>Dikarya</taxon>
        <taxon>Ascomycota</taxon>
        <taxon>Pezizomycotina</taxon>
        <taxon>Sordariomycetes</taxon>
        <taxon>Hypocreomycetidae</taxon>
        <taxon>Hypocreales</taxon>
        <taxon>Nectriaceae</taxon>
        <taxon>Thelonectria</taxon>
    </lineage>
</organism>
<evidence type="ECO:0000259" key="4">
    <source>
        <dbReference type="PROSITE" id="PS50048"/>
    </source>
</evidence>
<dbReference type="SMART" id="SM00906">
    <property type="entry name" value="Fungal_trans"/>
    <property type="match status" value="1"/>
</dbReference>
<dbReference type="InterPro" id="IPR050987">
    <property type="entry name" value="AtrR-like"/>
</dbReference>
<proteinExistence type="predicted"/>
<dbReference type="InterPro" id="IPR007219">
    <property type="entry name" value="XnlR_reg_dom"/>
</dbReference>
<evidence type="ECO:0000256" key="3">
    <source>
        <dbReference type="SAM" id="MobiDB-lite"/>
    </source>
</evidence>
<dbReference type="EMBL" id="JAGPYM010000055">
    <property type="protein sequence ID" value="KAH6871432.1"/>
    <property type="molecule type" value="Genomic_DNA"/>
</dbReference>
<dbReference type="OrthoDB" id="103819at2759"/>
<dbReference type="GO" id="GO:0000981">
    <property type="term" value="F:DNA-binding transcription factor activity, RNA polymerase II-specific"/>
    <property type="evidence" value="ECO:0007669"/>
    <property type="project" value="InterPro"/>
</dbReference>
<sequence length="695" mass="77747">MSLSDGVSRWPLPRLRRACDQCRARKIRCDRNFPCSHCQQVENECHYSARAAAKKQERERTFLSSKHEKIIDAIDRRVDEIMHEIGDLKIQLSMPPQAPKCAVLVPDSFSSASAASPEINACRDKDCWDKDLLTEGESSLTAQSIFANDFVENATKACAINDPSMANTLEALGAFVNALKQQPLSREMIYQHARDRNSPEQETGMPPINCTMQVLRLAKDPVWVNEFIHVQAFSDLCLKVYFFKDFTAAEFIIVNSGLCWLFTERASAEKSDDYDKSIASCRENLETALSALPLHLPAAPDTVLALIFGAIYTINDSRPSLAWTLTSAAGHMCQTLGYNKIPPTEDAPRDGYNRQFLFWCVYMIDKGLSLRLGRSSVIRDLEIKVPYPATESEVQNPLMDYFRTWVMVATVQGKTYEQLYSPEAQSQIDGVREARVHLLAQELRNIAEDAQKTHVRHLFRVDGSLADFVSAADEVLFSSLLTLIYRAVPVSKESTQPFSPSCIEAARQTLASHQRCMEIIGRDDASLLSPYMHWTILFAPFVPFTVLFCHVIETTDTADLDRLHSFVTSIQPASSLSEASSKLHRLFEVLYDASARYVEVCTMGVDQAAQEAGGVLETYLSAMGLPTPGMLGGFRDRKSQLSSAEGEGVGRNSPLTSGRQDDSWTCDATQLNQPQGSMDWIEYGSQLENWFQNNE</sequence>
<keyword evidence="2" id="KW-0539">Nucleus</keyword>
<dbReference type="CDD" id="cd12148">
    <property type="entry name" value="fungal_TF_MHR"/>
    <property type="match status" value="1"/>
</dbReference>
<feature type="region of interest" description="Disordered" evidence="3">
    <location>
        <begin position="641"/>
        <end position="665"/>
    </location>
</feature>
<comment type="caution">
    <text evidence="5">The sequence shown here is derived from an EMBL/GenBank/DDBJ whole genome shotgun (WGS) entry which is preliminary data.</text>
</comment>
<evidence type="ECO:0000256" key="1">
    <source>
        <dbReference type="ARBA" id="ARBA00022723"/>
    </source>
</evidence>
<dbReference type="Proteomes" id="UP000777438">
    <property type="component" value="Unassembled WGS sequence"/>
</dbReference>
<evidence type="ECO:0000313" key="6">
    <source>
        <dbReference type="Proteomes" id="UP000777438"/>
    </source>
</evidence>
<feature type="domain" description="Zn(2)-C6 fungal-type" evidence="4">
    <location>
        <begin position="18"/>
        <end position="47"/>
    </location>
</feature>
<dbReference type="Pfam" id="PF00172">
    <property type="entry name" value="Zn_clus"/>
    <property type="match status" value="1"/>
</dbReference>
<dbReference type="PANTHER" id="PTHR46910">
    <property type="entry name" value="TRANSCRIPTION FACTOR PDR1"/>
    <property type="match status" value="1"/>
</dbReference>
<evidence type="ECO:0000256" key="2">
    <source>
        <dbReference type="ARBA" id="ARBA00023242"/>
    </source>
</evidence>
<keyword evidence="6" id="KW-1185">Reference proteome</keyword>
<dbReference type="Pfam" id="PF04082">
    <property type="entry name" value="Fungal_trans"/>
    <property type="match status" value="1"/>
</dbReference>
<dbReference type="AlphaFoldDB" id="A0A9P9AEX5"/>
<dbReference type="PANTHER" id="PTHR46910:SF5">
    <property type="entry name" value="ZN(II)2CYS6 TRANSCRIPTION FACTOR (EUROFUNG)"/>
    <property type="match status" value="1"/>
</dbReference>
<dbReference type="SMART" id="SM00066">
    <property type="entry name" value="GAL4"/>
    <property type="match status" value="1"/>
</dbReference>
<dbReference type="InterPro" id="IPR036864">
    <property type="entry name" value="Zn2-C6_fun-type_DNA-bd_sf"/>
</dbReference>
<gene>
    <name evidence="5" type="ORF">B0T10DRAFT_541511</name>
</gene>
<accession>A0A9P9AEX5</accession>